<evidence type="ECO:0000313" key="2">
    <source>
        <dbReference type="Proteomes" id="UP001057375"/>
    </source>
</evidence>
<keyword evidence="2" id="KW-1185">Reference proteome</keyword>
<organism evidence="1 2">
    <name type="scientific">Aduncisulcus paluster</name>
    <dbReference type="NCBI Taxonomy" id="2918883"/>
    <lineage>
        <taxon>Eukaryota</taxon>
        <taxon>Metamonada</taxon>
        <taxon>Carpediemonas-like organisms</taxon>
        <taxon>Aduncisulcus</taxon>
    </lineage>
</organism>
<reference evidence="1" key="1">
    <citation type="submission" date="2022-03" db="EMBL/GenBank/DDBJ databases">
        <title>Draft genome sequence of Aduncisulcus paluster, a free-living microaerophilic Fornicata.</title>
        <authorList>
            <person name="Yuyama I."/>
            <person name="Kume K."/>
            <person name="Tamura T."/>
            <person name="Inagaki Y."/>
            <person name="Hashimoto T."/>
        </authorList>
    </citation>
    <scope>NUCLEOTIDE SEQUENCE</scope>
    <source>
        <strain evidence="1">NY0171</strain>
    </source>
</reference>
<gene>
    <name evidence="1" type="ORF">ADUPG1_012583</name>
</gene>
<protein>
    <submittedName>
        <fullName evidence="1">Uncharacterized protein</fullName>
    </submittedName>
</protein>
<proteinExistence type="predicted"/>
<accession>A0ABQ5K3N2</accession>
<sequence length="134" mass="15766">MGWKVPLHRSRDMNFQELDRISVRGNAKFSFLYDDDRYADEELSKVGRTSILRVNPKKRSARRRCVTTETHGHLRFKDVLFMAVSLDDYVLKMAMAKPGEDVKEIIQLAIFIGRYGFLYVFWQGLYPPTEESQR</sequence>
<name>A0ABQ5K3N2_9EUKA</name>
<comment type="caution">
    <text evidence="1">The sequence shown here is derived from an EMBL/GenBank/DDBJ whole genome shotgun (WGS) entry which is preliminary data.</text>
</comment>
<dbReference type="EMBL" id="BQXS01012492">
    <property type="protein sequence ID" value="GKT23925.1"/>
    <property type="molecule type" value="Genomic_DNA"/>
</dbReference>
<dbReference type="Proteomes" id="UP001057375">
    <property type="component" value="Unassembled WGS sequence"/>
</dbReference>
<evidence type="ECO:0000313" key="1">
    <source>
        <dbReference type="EMBL" id="GKT23925.1"/>
    </source>
</evidence>